<keyword evidence="2" id="KW-1185">Reference proteome</keyword>
<proteinExistence type="predicted"/>
<evidence type="ECO:0000313" key="2">
    <source>
        <dbReference type="Proteomes" id="UP000320176"/>
    </source>
</evidence>
<dbReference type="RefSeq" id="WP_146523738.1">
    <property type="nucleotide sequence ID" value="NZ_CP151726.1"/>
</dbReference>
<evidence type="ECO:0000313" key="1">
    <source>
        <dbReference type="EMBL" id="TWT89167.1"/>
    </source>
</evidence>
<sequence length="64" mass="7593">MSKREEFEQWLEDNFERQTWQFPGSSSYTVYRAKPASAREADRTHRVPRPGWWSGLVTVLSSFL</sequence>
<name>A0A5C5ZQE6_9BACT</name>
<organism evidence="1 2">
    <name type="scientific">Stieleria varia</name>
    <dbReference type="NCBI Taxonomy" id="2528005"/>
    <lineage>
        <taxon>Bacteria</taxon>
        <taxon>Pseudomonadati</taxon>
        <taxon>Planctomycetota</taxon>
        <taxon>Planctomycetia</taxon>
        <taxon>Pirellulales</taxon>
        <taxon>Pirellulaceae</taxon>
        <taxon>Stieleria</taxon>
    </lineage>
</organism>
<gene>
    <name evidence="1" type="ORF">Pla52n_69000</name>
</gene>
<comment type="caution">
    <text evidence="1">The sequence shown here is derived from an EMBL/GenBank/DDBJ whole genome shotgun (WGS) entry which is preliminary data.</text>
</comment>
<dbReference type="EMBL" id="SJPN01000027">
    <property type="protein sequence ID" value="TWT89167.1"/>
    <property type="molecule type" value="Genomic_DNA"/>
</dbReference>
<dbReference type="AlphaFoldDB" id="A0A5C5ZQE6"/>
<reference evidence="1 2" key="1">
    <citation type="submission" date="2019-02" db="EMBL/GenBank/DDBJ databases">
        <title>Deep-cultivation of Planctomycetes and their phenomic and genomic characterization uncovers novel biology.</title>
        <authorList>
            <person name="Wiegand S."/>
            <person name="Jogler M."/>
            <person name="Boedeker C."/>
            <person name="Pinto D."/>
            <person name="Vollmers J."/>
            <person name="Rivas-Marin E."/>
            <person name="Kohn T."/>
            <person name="Peeters S.H."/>
            <person name="Heuer A."/>
            <person name="Rast P."/>
            <person name="Oberbeckmann S."/>
            <person name="Bunk B."/>
            <person name="Jeske O."/>
            <person name="Meyerdierks A."/>
            <person name="Storesund J.E."/>
            <person name="Kallscheuer N."/>
            <person name="Luecker S."/>
            <person name="Lage O.M."/>
            <person name="Pohl T."/>
            <person name="Merkel B.J."/>
            <person name="Hornburger P."/>
            <person name="Mueller R.-W."/>
            <person name="Bruemmer F."/>
            <person name="Labrenz M."/>
            <person name="Spormann A.M."/>
            <person name="Op Den Camp H."/>
            <person name="Overmann J."/>
            <person name="Amann R."/>
            <person name="Jetten M.S.M."/>
            <person name="Mascher T."/>
            <person name="Medema M.H."/>
            <person name="Devos D.P."/>
            <person name="Kaster A.-K."/>
            <person name="Ovreas L."/>
            <person name="Rohde M."/>
            <person name="Galperin M.Y."/>
            <person name="Jogler C."/>
        </authorList>
    </citation>
    <scope>NUCLEOTIDE SEQUENCE [LARGE SCALE GENOMIC DNA]</scope>
    <source>
        <strain evidence="1 2">Pla52n</strain>
    </source>
</reference>
<accession>A0A5C5ZQE6</accession>
<dbReference type="Proteomes" id="UP000320176">
    <property type="component" value="Unassembled WGS sequence"/>
</dbReference>
<protein>
    <submittedName>
        <fullName evidence="1">Uncharacterized protein</fullName>
    </submittedName>
</protein>